<protein>
    <submittedName>
        <fullName evidence="1">Uncharacterized protein</fullName>
    </submittedName>
</protein>
<reference evidence="1 2" key="1">
    <citation type="journal article" date="2019" name="Plant Biotechnol. J.">
        <title>The red bayberry genome and genetic basis of sex determination.</title>
        <authorList>
            <person name="Jia H.M."/>
            <person name="Jia H.J."/>
            <person name="Cai Q.L."/>
            <person name="Wang Y."/>
            <person name="Zhao H.B."/>
            <person name="Yang W.F."/>
            <person name="Wang G.Y."/>
            <person name="Li Y.H."/>
            <person name="Zhan D.L."/>
            <person name="Shen Y.T."/>
            <person name="Niu Q.F."/>
            <person name="Chang L."/>
            <person name="Qiu J."/>
            <person name="Zhao L."/>
            <person name="Xie H.B."/>
            <person name="Fu W.Y."/>
            <person name="Jin J."/>
            <person name="Li X.W."/>
            <person name="Jiao Y."/>
            <person name="Zhou C.C."/>
            <person name="Tu T."/>
            <person name="Chai C.Y."/>
            <person name="Gao J.L."/>
            <person name="Fan L.J."/>
            <person name="van de Weg E."/>
            <person name="Wang J.Y."/>
            <person name="Gao Z.S."/>
        </authorList>
    </citation>
    <scope>NUCLEOTIDE SEQUENCE [LARGE SCALE GENOMIC DNA]</scope>
    <source>
        <tissue evidence="1">Leaves</tissue>
    </source>
</reference>
<dbReference type="OrthoDB" id="1559178at2759"/>
<sequence length="95" mass="10541">MALKTDAQISLPHGILLTQFHHALLVPEGAYELRAVPLGSINKTTLSKSMAQTCRALHAARVATELFALTQWVVLIKEHLQKVLEVLKLTDDDEE</sequence>
<keyword evidence="2" id="KW-1185">Reference proteome</keyword>
<dbReference type="Proteomes" id="UP000516437">
    <property type="component" value="Chromosome 5"/>
</dbReference>
<name>A0A6A1VKY1_9ROSI</name>
<comment type="caution">
    <text evidence="1">The sequence shown here is derived from an EMBL/GenBank/DDBJ whole genome shotgun (WGS) entry which is preliminary data.</text>
</comment>
<evidence type="ECO:0000313" key="2">
    <source>
        <dbReference type="Proteomes" id="UP000516437"/>
    </source>
</evidence>
<evidence type="ECO:0000313" key="1">
    <source>
        <dbReference type="EMBL" id="KAB1212506.1"/>
    </source>
</evidence>
<dbReference type="AlphaFoldDB" id="A0A6A1VKY1"/>
<proteinExistence type="predicted"/>
<organism evidence="1 2">
    <name type="scientific">Morella rubra</name>
    <name type="common">Chinese bayberry</name>
    <dbReference type="NCBI Taxonomy" id="262757"/>
    <lineage>
        <taxon>Eukaryota</taxon>
        <taxon>Viridiplantae</taxon>
        <taxon>Streptophyta</taxon>
        <taxon>Embryophyta</taxon>
        <taxon>Tracheophyta</taxon>
        <taxon>Spermatophyta</taxon>
        <taxon>Magnoliopsida</taxon>
        <taxon>eudicotyledons</taxon>
        <taxon>Gunneridae</taxon>
        <taxon>Pentapetalae</taxon>
        <taxon>rosids</taxon>
        <taxon>fabids</taxon>
        <taxon>Fagales</taxon>
        <taxon>Myricaceae</taxon>
        <taxon>Morella</taxon>
    </lineage>
</organism>
<accession>A0A6A1VKY1</accession>
<gene>
    <name evidence="1" type="ORF">CJ030_MR5G019089</name>
</gene>
<dbReference type="EMBL" id="RXIC02000023">
    <property type="protein sequence ID" value="KAB1212506.1"/>
    <property type="molecule type" value="Genomic_DNA"/>
</dbReference>